<dbReference type="EMBL" id="ML993579">
    <property type="protein sequence ID" value="KAF2174174.1"/>
    <property type="molecule type" value="Genomic_DNA"/>
</dbReference>
<organism evidence="2 3">
    <name type="scientific">Zasmidium cellare ATCC 36951</name>
    <dbReference type="NCBI Taxonomy" id="1080233"/>
    <lineage>
        <taxon>Eukaryota</taxon>
        <taxon>Fungi</taxon>
        <taxon>Dikarya</taxon>
        <taxon>Ascomycota</taxon>
        <taxon>Pezizomycotina</taxon>
        <taxon>Dothideomycetes</taxon>
        <taxon>Dothideomycetidae</taxon>
        <taxon>Mycosphaerellales</taxon>
        <taxon>Mycosphaerellaceae</taxon>
        <taxon>Zasmidium</taxon>
    </lineage>
</organism>
<dbReference type="OrthoDB" id="3477286at2759"/>
<dbReference type="GeneID" id="54556893"/>
<name>A0A6A6D431_ZASCE</name>
<dbReference type="Proteomes" id="UP000799537">
    <property type="component" value="Unassembled WGS sequence"/>
</dbReference>
<dbReference type="PANTHER" id="PTHR24148:SF73">
    <property type="entry name" value="HET DOMAIN PROTEIN (AFU_ORTHOLOGUE AFUA_8G01020)"/>
    <property type="match status" value="1"/>
</dbReference>
<dbReference type="InterPro" id="IPR010730">
    <property type="entry name" value="HET"/>
</dbReference>
<proteinExistence type="predicted"/>
<dbReference type="InterPro" id="IPR052895">
    <property type="entry name" value="HetReg/Transcr_Mod"/>
</dbReference>
<feature type="domain" description="Heterokaryon incompatibility" evidence="1">
    <location>
        <begin position="42"/>
        <end position="218"/>
    </location>
</feature>
<keyword evidence="3" id="KW-1185">Reference proteome</keyword>
<dbReference type="Pfam" id="PF06985">
    <property type="entry name" value="HET"/>
    <property type="match status" value="1"/>
</dbReference>
<protein>
    <recommendedName>
        <fullName evidence="1">Heterokaryon incompatibility domain-containing protein</fullName>
    </recommendedName>
</protein>
<evidence type="ECO:0000259" key="1">
    <source>
        <dbReference type="Pfam" id="PF06985"/>
    </source>
</evidence>
<sequence length="579" mass="65972">MSTFQHEYFSRAERQIKLLEIGLVGNSARYSVTQGSIENDQYFALSYTWGDPKNRRTIEVDDRTLSITANLSRALDDFVTFFRSSEPGRPNVLIWIDQLCINQKDDEEKSVQVSVAGDIYRNAQQVLVWLPLDRDIKFGFKDWTSWRHWHHQQITSPQSSSSPPGRIAMSYTAISQPRQDYPVASEGDAVVKNQLSAWENIHSIITSPWWERAWGYVEFLLSENVAFLFGGLWTSAESFHDLISLYEQRRETHIKFCTLTLNMLKHQEGQKAPSSKFCGCFGRGDDAPPKDPNVAKDQREYLRRHSQHLSDLTPYWSRIINHFSARSELHARDEMATTPLSTLMKQARNYKVTDTRDRLYAFLNLANRRYDIKIDYSLPTRSILIDAARAVIQNEHRLDILAIACEDRSNGTNSGQIPSWVPTWSSKEDADSPYRQFLRQIQFPMARYSYGGGGPGTRASQSSSPVVFFPPNGILQARALFVDKLIVMVAEDASKHFRTFITDSGRKVATVRKAEAGDEIWIFLGADEVFTLHKDGDFHVILGHAMVRETGGETSDVLLGSMIDRLNKGQVSATDIRIK</sequence>
<accession>A0A6A6D431</accession>
<evidence type="ECO:0000313" key="3">
    <source>
        <dbReference type="Proteomes" id="UP000799537"/>
    </source>
</evidence>
<dbReference type="RefSeq" id="XP_033675063.1">
    <property type="nucleotide sequence ID" value="XM_033803621.1"/>
</dbReference>
<dbReference type="AlphaFoldDB" id="A0A6A6D431"/>
<reference evidence="2" key="1">
    <citation type="journal article" date="2020" name="Stud. Mycol.">
        <title>101 Dothideomycetes genomes: a test case for predicting lifestyles and emergence of pathogens.</title>
        <authorList>
            <person name="Haridas S."/>
            <person name="Albert R."/>
            <person name="Binder M."/>
            <person name="Bloem J."/>
            <person name="Labutti K."/>
            <person name="Salamov A."/>
            <person name="Andreopoulos B."/>
            <person name="Baker S."/>
            <person name="Barry K."/>
            <person name="Bills G."/>
            <person name="Bluhm B."/>
            <person name="Cannon C."/>
            <person name="Castanera R."/>
            <person name="Culley D."/>
            <person name="Daum C."/>
            <person name="Ezra D."/>
            <person name="Gonzalez J."/>
            <person name="Henrissat B."/>
            <person name="Kuo A."/>
            <person name="Liang C."/>
            <person name="Lipzen A."/>
            <person name="Lutzoni F."/>
            <person name="Magnuson J."/>
            <person name="Mondo S."/>
            <person name="Nolan M."/>
            <person name="Ohm R."/>
            <person name="Pangilinan J."/>
            <person name="Park H.-J."/>
            <person name="Ramirez L."/>
            <person name="Alfaro M."/>
            <person name="Sun H."/>
            <person name="Tritt A."/>
            <person name="Yoshinaga Y."/>
            <person name="Zwiers L.-H."/>
            <person name="Turgeon B."/>
            <person name="Goodwin S."/>
            <person name="Spatafora J."/>
            <person name="Crous P."/>
            <person name="Grigoriev I."/>
        </authorList>
    </citation>
    <scope>NUCLEOTIDE SEQUENCE</scope>
    <source>
        <strain evidence="2">ATCC 36951</strain>
    </source>
</reference>
<evidence type="ECO:0000313" key="2">
    <source>
        <dbReference type="EMBL" id="KAF2174174.1"/>
    </source>
</evidence>
<gene>
    <name evidence="2" type="ORF">M409DRAFT_16443</name>
</gene>
<dbReference type="PANTHER" id="PTHR24148">
    <property type="entry name" value="ANKYRIN REPEAT DOMAIN-CONTAINING PROTEIN 39 HOMOLOG-RELATED"/>
    <property type="match status" value="1"/>
</dbReference>